<reference evidence="2" key="1">
    <citation type="submission" date="2016-02" db="EMBL/GenBank/DDBJ databases">
        <title>WGS assembly of Manihot esculenta.</title>
        <authorList>
            <person name="Bredeson J.V."/>
            <person name="Prochnik S.E."/>
            <person name="Lyons J.B."/>
            <person name="Schmutz J."/>
            <person name="Grimwood J."/>
            <person name="Vrebalov J."/>
            <person name="Bart R.S."/>
            <person name="Amuge T."/>
            <person name="Ferguson M.E."/>
            <person name="Green R."/>
            <person name="Putnam N."/>
            <person name="Stites J."/>
            <person name="Rounsley S."/>
            <person name="Rokhsar D.S."/>
        </authorList>
    </citation>
    <scope>NUCLEOTIDE SEQUENCE [LARGE SCALE GENOMIC DNA]</scope>
    <source>
        <tissue evidence="2">Leaf</tissue>
    </source>
</reference>
<evidence type="ECO:0000313" key="2">
    <source>
        <dbReference type="EMBL" id="OAY21673.1"/>
    </source>
</evidence>
<evidence type="ECO:0000256" key="1">
    <source>
        <dbReference type="SAM" id="MobiDB-lite"/>
    </source>
</evidence>
<protein>
    <submittedName>
        <fullName evidence="2">Uncharacterized protein</fullName>
    </submittedName>
</protein>
<organism evidence="2">
    <name type="scientific">Manihot esculenta</name>
    <name type="common">Cassava</name>
    <name type="synonym">Jatropha manihot</name>
    <dbReference type="NCBI Taxonomy" id="3983"/>
    <lineage>
        <taxon>Eukaryota</taxon>
        <taxon>Viridiplantae</taxon>
        <taxon>Streptophyta</taxon>
        <taxon>Embryophyta</taxon>
        <taxon>Tracheophyta</taxon>
        <taxon>Spermatophyta</taxon>
        <taxon>Magnoliopsida</taxon>
        <taxon>eudicotyledons</taxon>
        <taxon>Gunneridae</taxon>
        <taxon>Pentapetalae</taxon>
        <taxon>rosids</taxon>
        <taxon>fabids</taxon>
        <taxon>Malpighiales</taxon>
        <taxon>Euphorbiaceae</taxon>
        <taxon>Crotonoideae</taxon>
        <taxon>Manihoteae</taxon>
        <taxon>Manihot</taxon>
    </lineage>
</organism>
<dbReference type="AlphaFoldDB" id="A0A199UB32"/>
<feature type="region of interest" description="Disordered" evidence="1">
    <location>
        <begin position="1"/>
        <end position="26"/>
    </location>
</feature>
<sequence>MYTTSNQQKSSICSSNPSSSQACGKRPGGLVEEILHHAQAQMYLLQKLKLILKLNK</sequence>
<accession>A0A199UB32</accession>
<feature type="compositionally biased region" description="Low complexity" evidence="1">
    <location>
        <begin position="10"/>
        <end position="20"/>
    </location>
</feature>
<name>A0A199UB32_MANES</name>
<proteinExistence type="predicted"/>
<gene>
    <name evidence="2" type="ORF">MANES_S067000</name>
</gene>
<dbReference type="EMBL" id="KV450710">
    <property type="protein sequence ID" value="OAY21673.1"/>
    <property type="molecule type" value="Genomic_DNA"/>
</dbReference>